<evidence type="ECO:0000313" key="2">
    <source>
        <dbReference type="EMBL" id="KAF9521328.1"/>
    </source>
</evidence>
<name>A0A9P6BBM0_9AGAR</name>
<reference evidence="2" key="1">
    <citation type="submission" date="2020-11" db="EMBL/GenBank/DDBJ databases">
        <authorList>
            <consortium name="DOE Joint Genome Institute"/>
            <person name="Ahrendt S."/>
            <person name="Riley R."/>
            <person name="Andreopoulos W."/>
            <person name="Labutti K."/>
            <person name="Pangilinan J."/>
            <person name="Ruiz-Duenas F.J."/>
            <person name="Barrasa J.M."/>
            <person name="Sanchez-Garcia M."/>
            <person name="Camarero S."/>
            <person name="Miyauchi S."/>
            <person name="Serrano A."/>
            <person name="Linde D."/>
            <person name="Babiker R."/>
            <person name="Drula E."/>
            <person name="Ayuso-Fernandez I."/>
            <person name="Pacheco R."/>
            <person name="Padilla G."/>
            <person name="Ferreira P."/>
            <person name="Barriuso J."/>
            <person name="Kellner H."/>
            <person name="Castanera R."/>
            <person name="Alfaro M."/>
            <person name="Ramirez L."/>
            <person name="Pisabarro A.G."/>
            <person name="Kuo A."/>
            <person name="Tritt A."/>
            <person name="Lipzen A."/>
            <person name="He G."/>
            <person name="Yan M."/>
            <person name="Ng V."/>
            <person name="Cullen D."/>
            <person name="Martin F."/>
            <person name="Rosso M.-N."/>
            <person name="Henrissat B."/>
            <person name="Hibbett D."/>
            <person name="Martinez A.T."/>
            <person name="Grigoriev I.V."/>
        </authorList>
    </citation>
    <scope>NUCLEOTIDE SEQUENCE</scope>
    <source>
        <strain evidence="2">CBS 506.95</strain>
    </source>
</reference>
<evidence type="ECO:0000256" key="1">
    <source>
        <dbReference type="SAM" id="MobiDB-lite"/>
    </source>
</evidence>
<protein>
    <submittedName>
        <fullName evidence="2">Uncharacterized protein</fullName>
    </submittedName>
</protein>
<feature type="region of interest" description="Disordered" evidence="1">
    <location>
        <begin position="260"/>
        <end position="376"/>
    </location>
</feature>
<evidence type="ECO:0000313" key="3">
    <source>
        <dbReference type="Proteomes" id="UP000807306"/>
    </source>
</evidence>
<proteinExistence type="predicted"/>
<dbReference type="Proteomes" id="UP000807306">
    <property type="component" value="Unassembled WGS sequence"/>
</dbReference>
<feature type="compositionally biased region" description="Acidic residues" evidence="1">
    <location>
        <begin position="364"/>
        <end position="376"/>
    </location>
</feature>
<dbReference type="EMBL" id="MU158126">
    <property type="protein sequence ID" value="KAF9521328.1"/>
    <property type="molecule type" value="Genomic_DNA"/>
</dbReference>
<accession>A0A9P6BBM0</accession>
<comment type="caution">
    <text evidence="2">The sequence shown here is derived from an EMBL/GenBank/DDBJ whole genome shotgun (WGS) entry which is preliminary data.</text>
</comment>
<sequence length="376" mass="41319">MALVERLEYPDLTQRILAITCYPWASGESNTTTNRNNSAAKRAFESVKLALLLQKYCIQVEGFEDLRKNLSRLLEKYTDSPVLWDGLPFNNPDKEAPPTPVPSQDETFSTRVQAGHKSRAAAIAQGTKNAVAQIVKIVNQEMAGAIAVPDEETTAVDFRASEDVYYAAKSLFEAIAVASFKAQQAFLEPFKDRRIPIPRSRISTLYEGLEVPEAFAPAPPDITNVFYGEVDLEELADICALGAGSLVTQKRVDAAEKAKLAREERAKKPRGKKSNLLEDPALLPISSRIPTTPPAKVQPKEGDEEETASRAKKNQRSSMSTKAKGKARAVQADDTDEDEGGQGSSRSKDPLFSPVRAVRKVHFEEDDDEEEVGETP</sequence>
<dbReference type="AlphaFoldDB" id="A0A9P6BBM0"/>
<gene>
    <name evidence="2" type="ORF">CPB83DRAFT_900854</name>
</gene>
<dbReference type="OrthoDB" id="3056801at2759"/>
<keyword evidence="3" id="KW-1185">Reference proteome</keyword>
<organism evidence="2 3">
    <name type="scientific">Crepidotus variabilis</name>
    <dbReference type="NCBI Taxonomy" id="179855"/>
    <lineage>
        <taxon>Eukaryota</taxon>
        <taxon>Fungi</taxon>
        <taxon>Dikarya</taxon>
        <taxon>Basidiomycota</taxon>
        <taxon>Agaricomycotina</taxon>
        <taxon>Agaricomycetes</taxon>
        <taxon>Agaricomycetidae</taxon>
        <taxon>Agaricales</taxon>
        <taxon>Agaricineae</taxon>
        <taxon>Crepidotaceae</taxon>
        <taxon>Crepidotus</taxon>
    </lineage>
</organism>